<dbReference type="AlphaFoldDB" id="A0AAV9JBI9"/>
<dbReference type="EMBL" id="JAVFHQ010000042">
    <property type="protein sequence ID" value="KAK4542371.1"/>
    <property type="molecule type" value="Genomic_DNA"/>
</dbReference>
<keyword evidence="1" id="KW-0472">Membrane</keyword>
<evidence type="ECO:0000313" key="3">
    <source>
        <dbReference type="Proteomes" id="UP001324427"/>
    </source>
</evidence>
<dbReference type="Proteomes" id="UP001324427">
    <property type="component" value="Unassembled WGS sequence"/>
</dbReference>
<keyword evidence="3" id="KW-1185">Reference proteome</keyword>
<dbReference type="PANTHER" id="PTHR42069:SF1">
    <property type="entry name" value="MARVEL DOMAIN-CONTAINING PROTEIN"/>
    <property type="match status" value="1"/>
</dbReference>
<proteinExistence type="predicted"/>
<protein>
    <submittedName>
        <fullName evidence="2">Uncharacterized protein</fullName>
    </submittedName>
</protein>
<dbReference type="PANTHER" id="PTHR42069">
    <property type="entry name" value="HYPHAL ANASTAMOSIS-8 PROTEIN"/>
    <property type="match status" value="1"/>
</dbReference>
<name>A0AAV9JBI9_9PEZI</name>
<gene>
    <name evidence="2" type="ORF">LTR36_006828</name>
</gene>
<feature type="transmembrane region" description="Helical" evidence="1">
    <location>
        <begin position="70"/>
        <end position="92"/>
    </location>
</feature>
<keyword evidence="1" id="KW-1133">Transmembrane helix</keyword>
<comment type="caution">
    <text evidence="2">The sequence shown here is derived from an EMBL/GenBank/DDBJ whole genome shotgun (WGS) entry which is preliminary data.</text>
</comment>
<sequence length="289" mass="32549">MAYDYGRQHQQPADDIRLKPMFSDDVNSMGSRLSDEYYRPVATHPVPDAELSRLEAHDRRLKHRVRVLKFVSRVVASAMSAITLAPLVMTLVKYLETRNTYYNVNGIDRTAWPNNSNTWYTYMYTAVAAISFLLNTAIVIAYWKGVKQANSADKVAGYWSNILLVGHIVVWAVSAGVYRYGKEPVNGHFKDLWGWSCSTAADELQAVITDVKFGTYCNIQVSSLERASSLALRTNRRSQSTSFYSGLVNVGTGLLSASVYLLAVLRLRSKRRVQKASFRKDEATEPLRS</sequence>
<feature type="transmembrane region" description="Helical" evidence="1">
    <location>
        <begin position="122"/>
        <end position="143"/>
    </location>
</feature>
<reference evidence="2 3" key="1">
    <citation type="submission" date="2021-11" db="EMBL/GenBank/DDBJ databases">
        <title>Black yeast isolated from Biological Soil Crust.</title>
        <authorList>
            <person name="Kurbessoian T."/>
        </authorList>
    </citation>
    <scope>NUCLEOTIDE SEQUENCE [LARGE SCALE GENOMIC DNA]</scope>
    <source>
        <strain evidence="2 3">CCFEE 5522</strain>
    </source>
</reference>
<organism evidence="2 3">
    <name type="scientific">Oleoguttula mirabilis</name>
    <dbReference type="NCBI Taxonomy" id="1507867"/>
    <lineage>
        <taxon>Eukaryota</taxon>
        <taxon>Fungi</taxon>
        <taxon>Dikarya</taxon>
        <taxon>Ascomycota</taxon>
        <taxon>Pezizomycotina</taxon>
        <taxon>Dothideomycetes</taxon>
        <taxon>Dothideomycetidae</taxon>
        <taxon>Mycosphaerellales</taxon>
        <taxon>Teratosphaeriaceae</taxon>
        <taxon>Oleoguttula</taxon>
    </lineage>
</organism>
<feature type="transmembrane region" description="Helical" evidence="1">
    <location>
        <begin position="155"/>
        <end position="178"/>
    </location>
</feature>
<accession>A0AAV9JBI9</accession>
<keyword evidence="1" id="KW-0812">Transmembrane</keyword>
<evidence type="ECO:0000256" key="1">
    <source>
        <dbReference type="SAM" id="Phobius"/>
    </source>
</evidence>
<feature type="transmembrane region" description="Helical" evidence="1">
    <location>
        <begin position="243"/>
        <end position="265"/>
    </location>
</feature>
<evidence type="ECO:0000313" key="2">
    <source>
        <dbReference type="EMBL" id="KAK4542371.1"/>
    </source>
</evidence>